<dbReference type="Pfam" id="PF05521">
    <property type="entry name" value="Phage_HCP"/>
    <property type="match status" value="1"/>
</dbReference>
<dbReference type="Gene3D" id="2.40.10.270">
    <property type="entry name" value="Bacteriophage SPP1 head-tail adaptor protein"/>
    <property type="match status" value="1"/>
</dbReference>
<evidence type="ECO:0000256" key="1">
    <source>
        <dbReference type="SAM" id="MobiDB-lite"/>
    </source>
</evidence>
<name>A0A855XR81_9BACL</name>
<dbReference type="EMBL" id="QGTZ01000009">
    <property type="protein sequence ID" value="PWW37396.1"/>
    <property type="molecule type" value="Genomic_DNA"/>
</dbReference>
<protein>
    <submittedName>
        <fullName evidence="2">SPP1 family predicted phage head-tail adaptor</fullName>
    </submittedName>
</protein>
<gene>
    <name evidence="2" type="ORF">DET56_109283</name>
</gene>
<sequence length="115" mass="13044">MNPAKLNRRILLQKRSEPTEDESGYPVAPESEWEDAFTLYASREPLRGREFFAAAAANAELTLRYKIRYGPEILPNMRFVDLNNGRVCNITAVLDDPFGDRTETHLMALEEGLNG</sequence>
<dbReference type="InterPro" id="IPR008767">
    <property type="entry name" value="Phage_SPP1_head-tail_adaptor"/>
</dbReference>
<proteinExistence type="predicted"/>
<comment type="caution">
    <text evidence="2">The sequence shown here is derived from an EMBL/GenBank/DDBJ whole genome shotgun (WGS) entry which is preliminary data.</text>
</comment>
<dbReference type="RefSeq" id="WP_110000811.1">
    <property type="nucleotide sequence ID" value="NZ_QGTZ01000009.1"/>
</dbReference>
<evidence type="ECO:0000313" key="3">
    <source>
        <dbReference type="Proteomes" id="UP000247078"/>
    </source>
</evidence>
<organism evidence="2 3">
    <name type="scientific">Paenibacillus pabuli</name>
    <dbReference type="NCBI Taxonomy" id="1472"/>
    <lineage>
        <taxon>Bacteria</taxon>
        <taxon>Bacillati</taxon>
        <taxon>Bacillota</taxon>
        <taxon>Bacilli</taxon>
        <taxon>Bacillales</taxon>
        <taxon>Paenibacillaceae</taxon>
        <taxon>Paenibacillus</taxon>
    </lineage>
</organism>
<reference evidence="2 3" key="1">
    <citation type="submission" date="2018-05" db="EMBL/GenBank/DDBJ databases">
        <title>Freshwater and sediment microbial communities from various areas in North America, analyzing microbe dynamics in response to fracking.</title>
        <authorList>
            <person name="Lamendella R."/>
        </authorList>
    </citation>
    <scope>NUCLEOTIDE SEQUENCE [LARGE SCALE GENOMIC DNA]</scope>
    <source>
        <strain evidence="2 3">DB-3</strain>
    </source>
</reference>
<dbReference type="Proteomes" id="UP000247078">
    <property type="component" value="Unassembled WGS sequence"/>
</dbReference>
<dbReference type="NCBIfam" id="TIGR01563">
    <property type="entry name" value="gp16_SPP1"/>
    <property type="match status" value="1"/>
</dbReference>
<accession>A0A855XR81</accession>
<feature type="region of interest" description="Disordered" evidence="1">
    <location>
        <begin position="1"/>
        <end position="28"/>
    </location>
</feature>
<dbReference type="AlphaFoldDB" id="A0A855XR81"/>
<evidence type="ECO:0000313" key="2">
    <source>
        <dbReference type="EMBL" id="PWW37396.1"/>
    </source>
</evidence>
<feature type="compositionally biased region" description="Basic residues" evidence="1">
    <location>
        <begin position="1"/>
        <end position="12"/>
    </location>
</feature>
<dbReference type="InterPro" id="IPR038666">
    <property type="entry name" value="SSP1_head-tail_sf"/>
</dbReference>